<gene>
    <name evidence="3" type="ORF">AB8O55_24955</name>
</gene>
<comment type="caution">
    <text evidence="3">The sequence shown here is derived from an EMBL/GenBank/DDBJ whole genome shotgun (WGS) entry which is preliminary data.</text>
</comment>
<evidence type="ECO:0000313" key="3">
    <source>
        <dbReference type="EMBL" id="MEY8042669.1"/>
    </source>
</evidence>
<keyword evidence="4" id="KW-1185">Reference proteome</keyword>
<organism evidence="3 4">
    <name type="scientific">Saccharopolyspora cebuensis</name>
    <dbReference type="NCBI Taxonomy" id="418759"/>
    <lineage>
        <taxon>Bacteria</taxon>
        <taxon>Bacillati</taxon>
        <taxon>Actinomycetota</taxon>
        <taxon>Actinomycetes</taxon>
        <taxon>Pseudonocardiales</taxon>
        <taxon>Pseudonocardiaceae</taxon>
        <taxon>Saccharopolyspora</taxon>
    </lineage>
</organism>
<dbReference type="InterPro" id="IPR003509">
    <property type="entry name" value="UPF0102_YraN-like"/>
</dbReference>
<dbReference type="Proteomes" id="UP001564626">
    <property type="component" value="Unassembled WGS sequence"/>
</dbReference>
<dbReference type="PANTHER" id="PTHR34039:SF1">
    <property type="entry name" value="UPF0102 PROTEIN YRAN"/>
    <property type="match status" value="1"/>
</dbReference>
<dbReference type="HAMAP" id="MF_00048">
    <property type="entry name" value="UPF0102"/>
    <property type="match status" value="1"/>
</dbReference>
<dbReference type="CDD" id="cd20736">
    <property type="entry name" value="PoNe_Nuclease"/>
    <property type="match status" value="1"/>
</dbReference>
<dbReference type="RefSeq" id="WP_345355682.1">
    <property type="nucleotide sequence ID" value="NZ_BAABII010000001.1"/>
</dbReference>
<evidence type="ECO:0000313" key="4">
    <source>
        <dbReference type="Proteomes" id="UP001564626"/>
    </source>
</evidence>
<sequence length="127" mass="14167">MGSLSDDDTRGRRHALGVESEKLAARMLEQTGLTVLERNWRCPRGELDIVATDGDVVVFCEVKARAGNDYGGPLAAMTPLKITRVRDLARTWLHERGLTGRPVRFDVVAILWPLHQRPSARHLPGVF</sequence>
<dbReference type="InterPro" id="IPR011856">
    <property type="entry name" value="tRNA_endonuc-like_dom_sf"/>
</dbReference>
<dbReference type="PANTHER" id="PTHR34039">
    <property type="entry name" value="UPF0102 PROTEIN YRAN"/>
    <property type="match status" value="1"/>
</dbReference>
<accession>A0ABV4CTC0</accession>
<dbReference type="Pfam" id="PF02021">
    <property type="entry name" value="UPF0102"/>
    <property type="match status" value="1"/>
</dbReference>
<dbReference type="NCBIfam" id="NF009150">
    <property type="entry name" value="PRK12497.1-3"/>
    <property type="match status" value="1"/>
</dbReference>
<proteinExistence type="inferred from homology"/>
<reference evidence="3 4" key="1">
    <citation type="submission" date="2024-08" db="EMBL/GenBank/DDBJ databases">
        <title>Genome mining of Saccharopolyspora cebuensis PGLac3 from Nigerian medicinal plant.</title>
        <authorList>
            <person name="Ezeobiora C.E."/>
            <person name="Igbokwe N.H."/>
            <person name="Amin D.H."/>
            <person name="Mendie U.E."/>
        </authorList>
    </citation>
    <scope>NUCLEOTIDE SEQUENCE [LARGE SCALE GENOMIC DNA]</scope>
    <source>
        <strain evidence="3 4">PGLac3</strain>
    </source>
</reference>
<dbReference type="SUPFAM" id="SSF52980">
    <property type="entry name" value="Restriction endonuclease-like"/>
    <property type="match status" value="1"/>
</dbReference>
<dbReference type="Gene3D" id="3.40.1350.10">
    <property type="match status" value="1"/>
</dbReference>
<comment type="similarity">
    <text evidence="1 2">Belongs to the UPF0102 family.</text>
</comment>
<evidence type="ECO:0000256" key="2">
    <source>
        <dbReference type="HAMAP-Rule" id="MF_00048"/>
    </source>
</evidence>
<name>A0ABV4CTC0_9PSEU</name>
<dbReference type="NCBIfam" id="TIGR00252">
    <property type="entry name" value="YraN family protein"/>
    <property type="match status" value="1"/>
</dbReference>
<evidence type="ECO:0000256" key="1">
    <source>
        <dbReference type="ARBA" id="ARBA00006738"/>
    </source>
</evidence>
<dbReference type="InterPro" id="IPR011335">
    <property type="entry name" value="Restrct_endonuc-II-like"/>
</dbReference>
<dbReference type="NCBIfam" id="NF009154">
    <property type="entry name" value="PRK12497.3-3"/>
    <property type="match status" value="1"/>
</dbReference>
<protein>
    <recommendedName>
        <fullName evidence="2">UPF0102 protein AB8O55_24955</fullName>
    </recommendedName>
</protein>
<dbReference type="EMBL" id="JBGEHV010000062">
    <property type="protein sequence ID" value="MEY8042669.1"/>
    <property type="molecule type" value="Genomic_DNA"/>
</dbReference>